<dbReference type="Gene3D" id="1.10.287.820">
    <property type="entry name" value="Acid-sensing ion channel domain"/>
    <property type="match status" value="1"/>
</dbReference>
<comment type="caution">
    <text evidence="14">The sequence shown here is derived from an EMBL/GenBank/DDBJ whole genome shotgun (WGS) entry which is preliminary data.</text>
</comment>
<keyword evidence="5 12" id="KW-0812">Transmembrane</keyword>
<evidence type="ECO:0000313" key="14">
    <source>
        <dbReference type="EMBL" id="KAB0802146.1"/>
    </source>
</evidence>
<feature type="transmembrane region" description="Helical" evidence="13">
    <location>
        <begin position="269"/>
        <end position="290"/>
    </location>
</feature>
<evidence type="ECO:0000256" key="13">
    <source>
        <dbReference type="SAM" id="Phobius"/>
    </source>
</evidence>
<evidence type="ECO:0000256" key="10">
    <source>
        <dbReference type="ARBA" id="ARBA00023201"/>
    </source>
</evidence>
<name>A0A5N4AXU9_PHOPY</name>
<dbReference type="Proteomes" id="UP000327044">
    <property type="component" value="Unassembled WGS sequence"/>
</dbReference>
<evidence type="ECO:0000256" key="3">
    <source>
        <dbReference type="ARBA" id="ARBA00022448"/>
    </source>
</evidence>
<dbReference type="GO" id="GO:0005886">
    <property type="term" value="C:plasma membrane"/>
    <property type="evidence" value="ECO:0007669"/>
    <property type="project" value="TreeGrafter"/>
</dbReference>
<keyword evidence="15" id="KW-1185">Reference proteome</keyword>
<keyword evidence="8 12" id="KW-0406">Ion transport</keyword>
<evidence type="ECO:0000313" key="15">
    <source>
        <dbReference type="Proteomes" id="UP000327044"/>
    </source>
</evidence>
<reference evidence="14 15" key="1">
    <citation type="journal article" date="2018" name="Elife">
        <title>Firefly genomes illuminate parallel origins of bioluminescence in beetles.</title>
        <authorList>
            <person name="Fallon T.R."/>
            <person name="Lower S.E."/>
            <person name="Chang C.H."/>
            <person name="Bessho-Uehara M."/>
            <person name="Martin G.J."/>
            <person name="Bewick A.J."/>
            <person name="Behringer M."/>
            <person name="Debat H.J."/>
            <person name="Wong I."/>
            <person name="Day J.C."/>
            <person name="Suvorov A."/>
            <person name="Silva C.J."/>
            <person name="Stanger-Hall K.F."/>
            <person name="Hall D.W."/>
            <person name="Schmitz R.J."/>
            <person name="Nelson D.R."/>
            <person name="Lewis S.M."/>
            <person name="Shigenobu S."/>
            <person name="Bybee S.M."/>
            <person name="Larracuente A.M."/>
            <person name="Oba Y."/>
            <person name="Weng J.K."/>
        </authorList>
    </citation>
    <scope>NUCLEOTIDE SEQUENCE [LARGE SCALE GENOMIC DNA]</scope>
    <source>
        <strain evidence="14">1611_PpyrPB1</strain>
        <tissue evidence="14">Whole body</tissue>
    </source>
</reference>
<organism evidence="14 15">
    <name type="scientific">Photinus pyralis</name>
    <name type="common">Common eastern firefly</name>
    <name type="synonym">Lampyris pyralis</name>
    <dbReference type="NCBI Taxonomy" id="7054"/>
    <lineage>
        <taxon>Eukaryota</taxon>
        <taxon>Metazoa</taxon>
        <taxon>Ecdysozoa</taxon>
        <taxon>Arthropoda</taxon>
        <taxon>Hexapoda</taxon>
        <taxon>Insecta</taxon>
        <taxon>Pterygota</taxon>
        <taxon>Neoptera</taxon>
        <taxon>Endopterygota</taxon>
        <taxon>Coleoptera</taxon>
        <taxon>Polyphaga</taxon>
        <taxon>Elateriformia</taxon>
        <taxon>Elateroidea</taxon>
        <taxon>Lampyridae</taxon>
        <taxon>Lampyrinae</taxon>
        <taxon>Photinus</taxon>
    </lineage>
</organism>
<evidence type="ECO:0000256" key="7">
    <source>
        <dbReference type="ARBA" id="ARBA00023053"/>
    </source>
</evidence>
<keyword evidence="9 13" id="KW-0472">Membrane</keyword>
<proteinExistence type="inferred from homology"/>
<evidence type="ECO:0000256" key="1">
    <source>
        <dbReference type="ARBA" id="ARBA00004141"/>
    </source>
</evidence>
<dbReference type="PRINTS" id="PR01078">
    <property type="entry name" value="AMINACHANNEL"/>
</dbReference>
<evidence type="ECO:0000256" key="11">
    <source>
        <dbReference type="ARBA" id="ARBA00023303"/>
    </source>
</evidence>
<evidence type="ECO:0000256" key="8">
    <source>
        <dbReference type="ARBA" id="ARBA00023065"/>
    </source>
</evidence>
<evidence type="ECO:0000256" key="6">
    <source>
        <dbReference type="ARBA" id="ARBA00022989"/>
    </source>
</evidence>
<dbReference type="InParanoid" id="A0A5N4AXU9"/>
<sequence>MNYPINFCSQYLSNSDRLKYTYPIIVEEWDQERGFSRNPILESIPWRSEGAGVFFGLSLILNANLSEYYCGFRKSSGFKVILNNPLELVGYSRQIPLQRETWMEIEAFVKETDKDTRSIPFGNRLCYFNSERYLRFFRMYSRRNCITECRSNRTLLKCDCTPYFLPKNSKTRICEPSDMDCVSKTREDGTNQEMCDCLSGCFEISYGAVCHYGLLRKDTAENISGDVPIDYFIENGAVLHLYYPSIMLKKYIRKEIYGFSEFLSNTGGFLGLFLGCSILSLVELVYYLSLKLICSMIRTRNEDTIYPFVN</sequence>
<keyword evidence="11 12" id="KW-0407">Ion channel</keyword>
<dbReference type="PANTHER" id="PTHR11690">
    <property type="entry name" value="AMILORIDE-SENSITIVE SODIUM CHANNEL-RELATED"/>
    <property type="match status" value="1"/>
</dbReference>
<keyword evidence="3 12" id="KW-0813">Transport</keyword>
<keyword evidence="10 12" id="KW-0739">Sodium transport</keyword>
<dbReference type="Pfam" id="PF00858">
    <property type="entry name" value="ASC"/>
    <property type="match status" value="1"/>
</dbReference>
<evidence type="ECO:0000256" key="4">
    <source>
        <dbReference type="ARBA" id="ARBA00022461"/>
    </source>
</evidence>
<dbReference type="GO" id="GO:0015280">
    <property type="term" value="F:ligand-gated sodium channel activity"/>
    <property type="evidence" value="ECO:0007669"/>
    <property type="project" value="TreeGrafter"/>
</dbReference>
<dbReference type="InterPro" id="IPR001873">
    <property type="entry name" value="ENaC"/>
</dbReference>
<dbReference type="EMBL" id="VVIM01000002">
    <property type="protein sequence ID" value="KAB0802146.1"/>
    <property type="molecule type" value="Genomic_DNA"/>
</dbReference>
<gene>
    <name evidence="14" type="ORF">PPYR_04332</name>
</gene>
<accession>A0A5N4AXU9</accession>
<evidence type="ECO:0000256" key="2">
    <source>
        <dbReference type="ARBA" id="ARBA00007193"/>
    </source>
</evidence>
<comment type="similarity">
    <text evidence="2 12">Belongs to the amiloride-sensitive sodium channel (TC 1.A.6) family.</text>
</comment>
<evidence type="ECO:0000256" key="5">
    <source>
        <dbReference type="ARBA" id="ARBA00022692"/>
    </source>
</evidence>
<keyword evidence="7" id="KW-0915">Sodium</keyword>
<evidence type="ECO:0000256" key="9">
    <source>
        <dbReference type="ARBA" id="ARBA00023136"/>
    </source>
</evidence>
<dbReference type="Gene3D" id="1.10.287.770">
    <property type="entry name" value="YojJ-like"/>
    <property type="match status" value="1"/>
</dbReference>
<comment type="subcellular location">
    <subcellularLocation>
        <location evidence="1">Membrane</location>
        <topology evidence="1">Multi-pass membrane protein</topology>
    </subcellularLocation>
</comment>
<protein>
    <submittedName>
        <fullName evidence="14">Uncharacterized protein</fullName>
    </submittedName>
</protein>
<dbReference type="AlphaFoldDB" id="A0A5N4AXU9"/>
<dbReference type="PANTHER" id="PTHR11690:SF243">
    <property type="entry name" value="PICKPOCKET 12-RELATED"/>
    <property type="match status" value="1"/>
</dbReference>
<keyword evidence="6 13" id="KW-1133">Transmembrane helix</keyword>
<keyword evidence="4 12" id="KW-0894">Sodium channel</keyword>
<evidence type="ECO:0000256" key="12">
    <source>
        <dbReference type="RuleBase" id="RU000679"/>
    </source>
</evidence>